<accession>A0AAE7EAE3</accession>
<dbReference type="EMBL" id="CP053832">
    <property type="protein sequence ID" value="QKF84576.1"/>
    <property type="molecule type" value="Genomic_DNA"/>
</dbReference>
<protein>
    <submittedName>
        <fullName evidence="1">Uncharacterized protein</fullName>
    </submittedName>
</protein>
<evidence type="ECO:0000313" key="1">
    <source>
        <dbReference type="EMBL" id="QKF84576.1"/>
    </source>
</evidence>
<dbReference type="RefSeq" id="WP_018713775.1">
    <property type="nucleotide sequence ID" value="NZ_CP053832.1"/>
</dbReference>
<reference evidence="1 2" key="1">
    <citation type="submission" date="2020-05" db="EMBL/GenBank/DDBJ databases">
        <title>Complete genome sequencing of Campylobacter and Arcobacter type strains.</title>
        <authorList>
            <person name="Miller W.G."/>
            <person name="Yee E."/>
        </authorList>
    </citation>
    <scope>NUCLEOTIDE SEQUENCE [LARGE SCALE GENOMIC DNA]</scope>
    <source>
        <strain evidence="1 2">LMG 6451</strain>
    </source>
</reference>
<dbReference type="GeneID" id="77176005"/>
<proteinExistence type="predicted"/>
<name>A0AAE7EAE3_9BACT</name>
<dbReference type="Proteomes" id="UP000509722">
    <property type="component" value="Chromosome"/>
</dbReference>
<gene>
    <name evidence="1" type="ORF">CURT_1099</name>
</gene>
<sequence length="79" mass="9352">MNKKFKQLEKRVKKLEEKIGSNIWVNFDEVSIGKELYRLNKRCDELDKDVNGWRDGLNDTDKAVIKKAFAAFLDKFLKM</sequence>
<organism evidence="1 2">
    <name type="scientific">Campylobacter ureolyticus</name>
    <dbReference type="NCBI Taxonomy" id="827"/>
    <lineage>
        <taxon>Bacteria</taxon>
        <taxon>Pseudomonadati</taxon>
        <taxon>Campylobacterota</taxon>
        <taxon>Epsilonproteobacteria</taxon>
        <taxon>Campylobacterales</taxon>
        <taxon>Campylobacteraceae</taxon>
        <taxon>Campylobacter</taxon>
    </lineage>
</organism>
<dbReference type="AlphaFoldDB" id="A0AAE7EAE3"/>
<evidence type="ECO:0000313" key="2">
    <source>
        <dbReference type="Proteomes" id="UP000509722"/>
    </source>
</evidence>